<keyword evidence="4" id="KW-1185">Reference proteome</keyword>
<keyword evidence="2" id="KW-0472">Membrane</keyword>
<keyword evidence="2" id="KW-1133">Transmembrane helix</keyword>
<keyword evidence="2" id="KW-0812">Transmembrane</keyword>
<keyword evidence="3" id="KW-0645">Protease</keyword>
<dbReference type="Proteomes" id="UP000830375">
    <property type="component" value="Unassembled WGS sequence"/>
</dbReference>
<comment type="caution">
    <text evidence="3">The sequence shown here is derived from an EMBL/GenBank/DDBJ whole genome shotgun (WGS) entry which is preliminary data.</text>
</comment>
<feature type="compositionally biased region" description="Basic and acidic residues" evidence="1">
    <location>
        <begin position="136"/>
        <end position="152"/>
    </location>
</feature>
<proteinExistence type="predicted"/>
<evidence type="ECO:0000313" key="3">
    <source>
        <dbReference type="EMBL" id="KAI2642385.1"/>
    </source>
</evidence>
<organism evidence="3 4">
    <name type="scientific">Labeo rohita</name>
    <name type="common">Indian major carp</name>
    <name type="synonym">Cyprinus rohita</name>
    <dbReference type="NCBI Taxonomy" id="84645"/>
    <lineage>
        <taxon>Eukaryota</taxon>
        <taxon>Metazoa</taxon>
        <taxon>Chordata</taxon>
        <taxon>Craniata</taxon>
        <taxon>Vertebrata</taxon>
        <taxon>Euteleostomi</taxon>
        <taxon>Actinopterygii</taxon>
        <taxon>Neopterygii</taxon>
        <taxon>Teleostei</taxon>
        <taxon>Ostariophysi</taxon>
        <taxon>Cypriniformes</taxon>
        <taxon>Cyprinidae</taxon>
        <taxon>Labeoninae</taxon>
        <taxon>Labeonini</taxon>
        <taxon>Labeo</taxon>
    </lineage>
</organism>
<feature type="region of interest" description="Disordered" evidence="1">
    <location>
        <begin position="133"/>
        <end position="152"/>
    </location>
</feature>
<accession>A0ABQ8L1N2</accession>
<protein>
    <submittedName>
        <fullName evidence="3">Matrix metalloproteinase-14</fullName>
    </submittedName>
</protein>
<keyword evidence="3" id="KW-0482">Metalloprotease</keyword>
<sequence length="152" mass="16974">MSYAPKIWLFAPPNKLAAAIGCSMAAIVAMERHLWISLAAKMTFFSMLCFYLLGTFGTSVKAVVDRLREAKADLAAFRKFITLCFKSSSEEDGQSRAEAHRQDQKSSVANCAPPLPSRSWWWNADTNRGNNDLSDILDKRRSDHPHPEAVTP</sequence>
<reference evidence="3 4" key="1">
    <citation type="submission" date="2022-01" db="EMBL/GenBank/DDBJ databases">
        <title>A high-quality chromosome-level genome assembly of rohu carp, Labeo rohita.</title>
        <authorList>
            <person name="Arick M.A. II"/>
            <person name="Hsu C.-Y."/>
            <person name="Magbanua Z."/>
            <person name="Pechanova O."/>
            <person name="Grover C."/>
            <person name="Miller E."/>
            <person name="Thrash A."/>
            <person name="Ezzel L."/>
            <person name="Alam S."/>
            <person name="Benzie J."/>
            <person name="Hamilton M."/>
            <person name="Karsi A."/>
            <person name="Lawrence M.L."/>
            <person name="Peterson D.G."/>
        </authorList>
    </citation>
    <scope>NUCLEOTIDE SEQUENCE [LARGE SCALE GENOMIC DNA]</scope>
    <source>
        <strain evidence="4">BAU-BD-2019</strain>
        <tissue evidence="3">Blood</tissue>
    </source>
</reference>
<feature type="compositionally biased region" description="Basic and acidic residues" evidence="1">
    <location>
        <begin position="93"/>
        <end position="104"/>
    </location>
</feature>
<feature type="transmembrane region" description="Helical" evidence="2">
    <location>
        <begin position="34"/>
        <end position="53"/>
    </location>
</feature>
<evidence type="ECO:0000313" key="4">
    <source>
        <dbReference type="Proteomes" id="UP000830375"/>
    </source>
</evidence>
<gene>
    <name evidence="3" type="ORF">H4Q32_025377</name>
</gene>
<keyword evidence="3" id="KW-0378">Hydrolase</keyword>
<dbReference type="GO" id="GO:0008237">
    <property type="term" value="F:metallopeptidase activity"/>
    <property type="evidence" value="ECO:0007669"/>
    <property type="project" value="UniProtKB-KW"/>
</dbReference>
<evidence type="ECO:0000256" key="2">
    <source>
        <dbReference type="SAM" id="Phobius"/>
    </source>
</evidence>
<dbReference type="EMBL" id="JACTAM010002859">
    <property type="protein sequence ID" value="KAI2642385.1"/>
    <property type="molecule type" value="Genomic_DNA"/>
</dbReference>
<feature type="region of interest" description="Disordered" evidence="1">
    <location>
        <begin position="88"/>
        <end position="124"/>
    </location>
</feature>
<name>A0ABQ8L1N2_LABRO</name>
<feature type="transmembrane region" description="Helical" evidence="2">
    <location>
        <begin position="7"/>
        <end position="28"/>
    </location>
</feature>
<evidence type="ECO:0000256" key="1">
    <source>
        <dbReference type="SAM" id="MobiDB-lite"/>
    </source>
</evidence>